<sequence length="94" mass="11169">MDDIDLSDPNRLRDAREIVDRMRHTVDEMRAFIQRDEQAGRSQKFFYATELAEFLDRTAAQVEDAEKTLEKTEKKEQKRQSREQHEGADRLVTQ</sequence>
<accession>A0A9X3RL01</accession>
<gene>
    <name evidence="2" type="ORF">L8U60_02480</name>
</gene>
<dbReference type="AlphaFoldDB" id="A0A9X3RL01"/>
<organism evidence="2 3">
    <name type="scientific">Corynebacterium meitnerae</name>
    <dbReference type="NCBI Taxonomy" id="2913498"/>
    <lineage>
        <taxon>Bacteria</taxon>
        <taxon>Bacillati</taxon>
        <taxon>Actinomycetota</taxon>
        <taxon>Actinomycetes</taxon>
        <taxon>Mycobacteriales</taxon>
        <taxon>Corynebacteriaceae</taxon>
        <taxon>Corynebacterium</taxon>
    </lineage>
</organism>
<comment type="caution">
    <text evidence="2">The sequence shown here is derived from an EMBL/GenBank/DDBJ whole genome shotgun (WGS) entry which is preliminary data.</text>
</comment>
<feature type="region of interest" description="Disordered" evidence="1">
    <location>
        <begin position="65"/>
        <end position="94"/>
    </location>
</feature>
<dbReference type="Proteomes" id="UP001146468">
    <property type="component" value="Unassembled WGS sequence"/>
</dbReference>
<evidence type="ECO:0000256" key="1">
    <source>
        <dbReference type="SAM" id="MobiDB-lite"/>
    </source>
</evidence>
<reference evidence="2" key="1">
    <citation type="submission" date="2022-02" db="EMBL/GenBank/DDBJ databases">
        <title>Corynebacterium sp. from urogenital microbiome.</title>
        <authorList>
            <person name="Cappelli E.A."/>
            <person name="Ribeiro T.G."/>
            <person name="Peixe L."/>
        </authorList>
    </citation>
    <scope>NUCLEOTIDE SEQUENCE</scope>
    <source>
        <strain evidence="2">C8Ua_172</strain>
    </source>
</reference>
<evidence type="ECO:0000313" key="2">
    <source>
        <dbReference type="EMBL" id="MCZ9293358.1"/>
    </source>
</evidence>
<dbReference type="EMBL" id="JAKMUS010000002">
    <property type="protein sequence ID" value="MCZ9293358.1"/>
    <property type="molecule type" value="Genomic_DNA"/>
</dbReference>
<dbReference type="RefSeq" id="WP_269964810.1">
    <property type="nucleotide sequence ID" value="NZ_JAKMUS010000002.1"/>
</dbReference>
<evidence type="ECO:0000313" key="3">
    <source>
        <dbReference type="Proteomes" id="UP001146468"/>
    </source>
</evidence>
<protein>
    <submittedName>
        <fullName evidence="2">Uncharacterized protein</fullName>
    </submittedName>
</protein>
<proteinExistence type="predicted"/>
<name>A0A9X3RL01_9CORY</name>
<keyword evidence="3" id="KW-1185">Reference proteome</keyword>